<feature type="transmembrane region" description="Helical" evidence="1">
    <location>
        <begin position="12"/>
        <end position="31"/>
    </location>
</feature>
<keyword evidence="1" id="KW-1133">Transmembrane helix</keyword>
<keyword evidence="1" id="KW-0472">Membrane</keyword>
<geneLocation type="mitochondrion" evidence="2"/>
<name>A0AAU7LK40_9CUCU</name>
<evidence type="ECO:0000313" key="2">
    <source>
        <dbReference type="EMBL" id="XBP44108.1"/>
    </source>
</evidence>
<gene>
    <name evidence="2" type="primary">ATP8</name>
</gene>
<proteinExistence type="predicted"/>
<dbReference type="EMBL" id="PP865227">
    <property type="protein sequence ID" value="XBP44108.1"/>
    <property type="molecule type" value="Genomic_DNA"/>
</dbReference>
<organism evidence="2">
    <name type="scientific">Thalassa montezumae</name>
    <dbReference type="NCBI Taxonomy" id="3129753"/>
    <lineage>
        <taxon>Eukaryota</taxon>
        <taxon>Metazoa</taxon>
        <taxon>Ecdysozoa</taxon>
        <taxon>Arthropoda</taxon>
        <taxon>Hexapoda</taxon>
        <taxon>Insecta</taxon>
        <taxon>Pterygota</taxon>
        <taxon>Neoptera</taxon>
        <taxon>Endopterygota</taxon>
        <taxon>Coleoptera</taxon>
        <taxon>Polyphaga</taxon>
        <taxon>Cucujiformia</taxon>
        <taxon>Coccinelloidea</taxon>
        <taxon>Coccinellidae</taxon>
        <taxon>Scymninae</taxon>
        <taxon>Hyperaspidini</taxon>
        <taxon>Thalassa</taxon>
    </lineage>
</organism>
<evidence type="ECO:0000256" key="1">
    <source>
        <dbReference type="SAM" id="Phobius"/>
    </source>
</evidence>
<protein>
    <submittedName>
        <fullName evidence="2">ATP synthase F0 subunit 8</fullName>
    </submittedName>
</protein>
<reference evidence="2" key="1">
    <citation type="submission" date="2024-06" db="EMBL/GenBank/DDBJ databases">
        <title>The complete mitogenome and phylogenetic analysis of Thalassa montezumae Mulsant, 1850 (Coleoptera: Coccinellidae).</title>
        <authorList>
            <person name="Iovinella I."/>
            <person name="Giovannini L."/>
            <person name="Mazza G."/>
            <person name="Manco B.N."/>
            <person name="Madonni L."/>
            <person name="Roversi P.F."/>
            <person name="Marianelli L."/>
            <person name="Strangi A."/>
        </authorList>
    </citation>
    <scope>NUCLEOTIDE SEQUENCE</scope>
</reference>
<sequence length="50" mass="6415">MPQMMPLNWMMLMIYFTLIFILFSIFFYFNFKNFSSKLENNYKIKINWKW</sequence>
<keyword evidence="2" id="KW-0496">Mitochondrion</keyword>
<dbReference type="AlphaFoldDB" id="A0AAU7LK40"/>
<accession>A0AAU7LK40</accession>
<keyword evidence="1" id="KW-0812">Transmembrane</keyword>